<sequence>MIKTLMLGLALAVPAVLATPAQAAPIEFLPIGTWTGQVKTVGEELPHEAVFQFTETGKVCLTFGHPGDASGSGTGTWQETGHNQFSFELTHDVILPDGTLAAYVTVHHTASQSREDKFTSSGRTDVTDPDGNPVKSGESSVIATRTGATPTNCK</sequence>
<feature type="compositionally biased region" description="Polar residues" evidence="1">
    <location>
        <begin position="137"/>
        <end position="154"/>
    </location>
</feature>
<dbReference type="AlphaFoldDB" id="A0A370HW66"/>
<keyword evidence="2" id="KW-0732">Signal</keyword>
<feature type="region of interest" description="Disordered" evidence="1">
    <location>
        <begin position="111"/>
        <end position="154"/>
    </location>
</feature>
<gene>
    <name evidence="3" type="ORF">DFR76_11212</name>
</gene>
<reference evidence="3 4" key="1">
    <citation type="submission" date="2018-07" db="EMBL/GenBank/DDBJ databases">
        <title>Genomic Encyclopedia of Type Strains, Phase IV (KMG-IV): sequencing the most valuable type-strain genomes for metagenomic binning, comparative biology and taxonomic classification.</title>
        <authorList>
            <person name="Goeker M."/>
        </authorList>
    </citation>
    <scope>NUCLEOTIDE SEQUENCE [LARGE SCALE GENOMIC DNA]</scope>
    <source>
        <strain evidence="3 4">DSM 44290</strain>
    </source>
</reference>
<feature type="chain" id="PRO_5016570979" evidence="2">
    <location>
        <begin position="24"/>
        <end position="154"/>
    </location>
</feature>
<dbReference type="RefSeq" id="WP_067999286.1">
    <property type="nucleotide sequence ID" value="NZ_QQBC01000012.1"/>
</dbReference>
<dbReference type="Proteomes" id="UP000254869">
    <property type="component" value="Unassembled WGS sequence"/>
</dbReference>
<name>A0A370HW66_9NOCA</name>
<dbReference type="EMBL" id="QQBC01000012">
    <property type="protein sequence ID" value="RDI62695.1"/>
    <property type="molecule type" value="Genomic_DNA"/>
</dbReference>
<dbReference type="STRING" id="1210086.GCA_001613105_03739"/>
<evidence type="ECO:0000256" key="2">
    <source>
        <dbReference type="SAM" id="SignalP"/>
    </source>
</evidence>
<keyword evidence="4" id="KW-1185">Reference proteome</keyword>
<protein>
    <submittedName>
        <fullName evidence="3">Uncharacterized protein</fullName>
    </submittedName>
</protein>
<evidence type="ECO:0000256" key="1">
    <source>
        <dbReference type="SAM" id="MobiDB-lite"/>
    </source>
</evidence>
<evidence type="ECO:0000313" key="4">
    <source>
        <dbReference type="Proteomes" id="UP000254869"/>
    </source>
</evidence>
<accession>A0A370HW66</accession>
<evidence type="ECO:0000313" key="3">
    <source>
        <dbReference type="EMBL" id="RDI62695.1"/>
    </source>
</evidence>
<proteinExistence type="predicted"/>
<organism evidence="3 4">
    <name type="scientific">Nocardia pseudobrasiliensis</name>
    <dbReference type="NCBI Taxonomy" id="45979"/>
    <lineage>
        <taxon>Bacteria</taxon>
        <taxon>Bacillati</taxon>
        <taxon>Actinomycetota</taxon>
        <taxon>Actinomycetes</taxon>
        <taxon>Mycobacteriales</taxon>
        <taxon>Nocardiaceae</taxon>
        <taxon>Nocardia</taxon>
    </lineage>
</organism>
<feature type="signal peptide" evidence="2">
    <location>
        <begin position="1"/>
        <end position="23"/>
    </location>
</feature>
<comment type="caution">
    <text evidence="3">The sequence shown here is derived from an EMBL/GenBank/DDBJ whole genome shotgun (WGS) entry which is preliminary data.</text>
</comment>